<dbReference type="AlphaFoldDB" id="A0A084FUE6"/>
<evidence type="ECO:0000313" key="2">
    <source>
        <dbReference type="Proteomes" id="UP000028545"/>
    </source>
</evidence>
<dbReference type="VEuPathDB" id="FungiDB:SAPIO_CDS10732"/>
<dbReference type="OrthoDB" id="4062651at2759"/>
<name>A0A084FUE6_PSEDA</name>
<protein>
    <recommendedName>
        <fullName evidence="3">Protein kinase domain-containing protein</fullName>
    </recommendedName>
</protein>
<evidence type="ECO:0008006" key="3">
    <source>
        <dbReference type="Google" id="ProtNLM"/>
    </source>
</evidence>
<proteinExistence type="predicted"/>
<dbReference type="Gene3D" id="1.10.510.10">
    <property type="entry name" value="Transferase(Phosphotransferase) domain 1"/>
    <property type="match status" value="1"/>
</dbReference>
<reference evidence="1 2" key="1">
    <citation type="journal article" date="2014" name="Genome Announc.">
        <title>Draft genome sequence of the pathogenic fungus Scedosporium apiospermum.</title>
        <authorList>
            <person name="Vandeputte P."/>
            <person name="Ghamrawi S."/>
            <person name="Rechenmann M."/>
            <person name="Iltis A."/>
            <person name="Giraud S."/>
            <person name="Fleury M."/>
            <person name="Thornton C."/>
            <person name="Delhaes L."/>
            <person name="Meyer W."/>
            <person name="Papon N."/>
            <person name="Bouchara J.P."/>
        </authorList>
    </citation>
    <scope>NUCLEOTIDE SEQUENCE [LARGE SCALE GENOMIC DNA]</scope>
    <source>
        <strain evidence="1 2">IHEM 14462</strain>
    </source>
</reference>
<dbReference type="RefSeq" id="XP_016638507.1">
    <property type="nucleotide sequence ID" value="XM_016784277.1"/>
</dbReference>
<evidence type="ECO:0000313" key="1">
    <source>
        <dbReference type="EMBL" id="KEZ38708.1"/>
    </source>
</evidence>
<gene>
    <name evidence="1" type="ORF">SAPIO_CDS10732</name>
</gene>
<comment type="caution">
    <text evidence="1">The sequence shown here is derived from an EMBL/GenBank/DDBJ whole genome shotgun (WGS) entry which is preliminary data.</text>
</comment>
<dbReference type="InterPro" id="IPR011009">
    <property type="entry name" value="Kinase-like_dom_sf"/>
</dbReference>
<dbReference type="OMA" id="QMAWDEL"/>
<dbReference type="HOGENOM" id="CLU_037663_0_0_1"/>
<organism evidence="1 2">
    <name type="scientific">Pseudallescheria apiosperma</name>
    <name type="common">Scedosporium apiospermum</name>
    <dbReference type="NCBI Taxonomy" id="563466"/>
    <lineage>
        <taxon>Eukaryota</taxon>
        <taxon>Fungi</taxon>
        <taxon>Dikarya</taxon>
        <taxon>Ascomycota</taxon>
        <taxon>Pezizomycotina</taxon>
        <taxon>Sordariomycetes</taxon>
        <taxon>Hypocreomycetidae</taxon>
        <taxon>Microascales</taxon>
        <taxon>Microascaceae</taxon>
        <taxon>Scedosporium</taxon>
    </lineage>
</organism>
<keyword evidence="2" id="KW-1185">Reference proteome</keyword>
<accession>A0A084FUE6</accession>
<dbReference type="KEGG" id="sapo:SAPIO_CDS10732"/>
<dbReference type="SUPFAM" id="SSF56112">
    <property type="entry name" value="Protein kinase-like (PK-like)"/>
    <property type="match status" value="1"/>
</dbReference>
<dbReference type="Proteomes" id="UP000028545">
    <property type="component" value="Unassembled WGS sequence"/>
</dbReference>
<dbReference type="GeneID" id="27719958"/>
<sequence length="430" mass="49941">MGAYYFSRCHTDERFTTERLYPLPDGGNKRFVWDWDRRLSFDVLVRNEEVEREFVLRSIKKFVNDLPADVVQVEIDSKDGALLSRSSDPANDRALVPFYPPRTDFPRRVATVRRGDLTEVGRLGAQVDLATYSPLASPGETRQVVFKYYIDQDNVAISWHEANCVMRMPRHPNIVPFDALVVDTVGGVDRVVGFTTRYIPGGNLSENKDRVFKLKYLEELINVVDYLNLRLGIVHGEVCPWKLLIEPETDTIQLCDFSWSAKLGWEGDTSNQQEFQYDADRNDVKFVIFTLYEIITREFCFRLDFYPDELDASKIMKKPKWKKHRNAQLDSPVEEYRRVLGEWAKRRAEIDKKIDHFTKASKPLNWPPLVVSPDMAIDQGNFKRRGAMRSTLTRLGKDFLRWERPPTQALPLPDGQRLLETGEVVRDDEL</sequence>
<dbReference type="EMBL" id="JOWA01000176">
    <property type="protein sequence ID" value="KEZ38708.1"/>
    <property type="molecule type" value="Genomic_DNA"/>
</dbReference>